<dbReference type="Gene3D" id="3.40.50.1000">
    <property type="entry name" value="HAD superfamily/HAD-like"/>
    <property type="match status" value="1"/>
</dbReference>
<protein>
    <submittedName>
        <fullName evidence="2">Phosphoglycolate phosphatase-like HAD superfamily hydrolase</fullName>
    </submittedName>
</protein>
<dbReference type="Proteomes" id="UP000317043">
    <property type="component" value="Unassembled WGS sequence"/>
</dbReference>
<dbReference type="PANTHER" id="PTHR43434:SF1">
    <property type="entry name" value="PHOSPHOGLYCOLATE PHOSPHATASE"/>
    <property type="match status" value="1"/>
</dbReference>
<dbReference type="InterPro" id="IPR023214">
    <property type="entry name" value="HAD_sf"/>
</dbReference>
<dbReference type="Pfam" id="PF13242">
    <property type="entry name" value="Hydrolase_like"/>
    <property type="match status" value="1"/>
</dbReference>
<dbReference type="Gene3D" id="1.10.150.240">
    <property type="entry name" value="Putative phosphatase, domain 2"/>
    <property type="match status" value="1"/>
</dbReference>
<comment type="caution">
    <text evidence="2">The sequence shown here is derived from an EMBL/GenBank/DDBJ whole genome shotgun (WGS) entry which is preliminary data.</text>
</comment>
<reference evidence="2 3" key="1">
    <citation type="submission" date="2019-06" db="EMBL/GenBank/DDBJ databases">
        <title>Sequencing the genomes of 1000 actinobacteria strains.</title>
        <authorList>
            <person name="Klenk H.-P."/>
        </authorList>
    </citation>
    <scope>NUCLEOTIDE SEQUENCE [LARGE SCALE GENOMIC DNA]</scope>
    <source>
        <strain evidence="2 3">DSM 45928</strain>
    </source>
</reference>
<dbReference type="InterPro" id="IPR050155">
    <property type="entry name" value="HAD-like_hydrolase_sf"/>
</dbReference>
<dbReference type="GO" id="GO:0005829">
    <property type="term" value="C:cytosol"/>
    <property type="evidence" value="ECO:0007669"/>
    <property type="project" value="TreeGrafter"/>
</dbReference>
<dbReference type="SUPFAM" id="SSF56784">
    <property type="entry name" value="HAD-like"/>
    <property type="match status" value="1"/>
</dbReference>
<dbReference type="SFLD" id="SFLDG01129">
    <property type="entry name" value="C1.5:_HAD__Beta-PGM__Phosphata"/>
    <property type="match status" value="1"/>
</dbReference>
<dbReference type="InParanoid" id="A0A543AYI2"/>
<evidence type="ECO:0000313" key="2">
    <source>
        <dbReference type="EMBL" id="TQL77636.1"/>
    </source>
</evidence>
<dbReference type="InterPro" id="IPR023198">
    <property type="entry name" value="PGP-like_dom2"/>
</dbReference>
<dbReference type="AlphaFoldDB" id="A0A543AYI2"/>
<dbReference type="SFLD" id="SFLDS00003">
    <property type="entry name" value="Haloacid_Dehalogenase"/>
    <property type="match status" value="1"/>
</dbReference>
<accession>A0A543AYI2</accession>
<proteinExistence type="predicted"/>
<dbReference type="GO" id="GO:0006281">
    <property type="term" value="P:DNA repair"/>
    <property type="evidence" value="ECO:0007669"/>
    <property type="project" value="TreeGrafter"/>
</dbReference>
<feature type="region of interest" description="Disordered" evidence="1">
    <location>
        <begin position="1"/>
        <end position="23"/>
    </location>
</feature>
<organism evidence="2 3">
    <name type="scientific">Stackebrandtia endophytica</name>
    <dbReference type="NCBI Taxonomy" id="1496996"/>
    <lineage>
        <taxon>Bacteria</taxon>
        <taxon>Bacillati</taxon>
        <taxon>Actinomycetota</taxon>
        <taxon>Actinomycetes</taxon>
        <taxon>Glycomycetales</taxon>
        <taxon>Glycomycetaceae</taxon>
        <taxon>Stackebrandtia</taxon>
    </lineage>
</organism>
<keyword evidence="2" id="KW-0378">Hydrolase</keyword>
<dbReference type="EMBL" id="VFOW01000001">
    <property type="protein sequence ID" value="TQL77636.1"/>
    <property type="molecule type" value="Genomic_DNA"/>
</dbReference>
<evidence type="ECO:0000313" key="3">
    <source>
        <dbReference type="Proteomes" id="UP000317043"/>
    </source>
</evidence>
<gene>
    <name evidence="2" type="ORF">FB566_3196</name>
</gene>
<name>A0A543AYI2_9ACTN</name>
<sequence length="244" mass="26513">MTTPPGSADVTNGAAATDESPDRFGDNYHGTMAKHLVWDWNGTLLDDFHAVVTASSDAVIALGGIGLDADTHRERFRRPLSAFYNELLGRELTAIEFDRLNDLFHNRYRDQLADCRLSAGAIEAIGTWRGTQSLLSMWRHDELVPLVTEHGLFDYFTRVDGLRDNADVGKHQYLVDHLAQLNIEPTDTVMIGDSADDAEAAEAAGASCVLVTGGTTSRRLLAATGFPVADSLLEAVRLAQPSTT</sequence>
<dbReference type="PANTHER" id="PTHR43434">
    <property type="entry name" value="PHOSPHOGLYCOLATE PHOSPHATASE"/>
    <property type="match status" value="1"/>
</dbReference>
<dbReference type="InterPro" id="IPR036412">
    <property type="entry name" value="HAD-like_sf"/>
</dbReference>
<evidence type="ECO:0000256" key="1">
    <source>
        <dbReference type="SAM" id="MobiDB-lite"/>
    </source>
</evidence>
<dbReference type="GO" id="GO:0008967">
    <property type="term" value="F:phosphoglycolate phosphatase activity"/>
    <property type="evidence" value="ECO:0007669"/>
    <property type="project" value="TreeGrafter"/>
</dbReference>
<keyword evidence="3" id="KW-1185">Reference proteome</keyword>